<organism evidence="1 2">
    <name type="scientific">Colletotrichum karsti</name>
    <dbReference type="NCBI Taxonomy" id="1095194"/>
    <lineage>
        <taxon>Eukaryota</taxon>
        <taxon>Fungi</taxon>
        <taxon>Dikarya</taxon>
        <taxon>Ascomycota</taxon>
        <taxon>Pezizomycotina</taxon>
        <taxon>Sordariomycetes</taxon>
        <taxon>Hypocreomycetidae</taxon>
        <taxon>Glomerellales</taxon>
        <taxon>Glomerellaceae</taxon>
        <taxon>Colletotrichum</taxon>
        <taxon>Colletotrichum boninense species complex</taxon>
    </lineage>
</organism>
<dbReference type="Proteomes" id="UP000781932">
    <property type="component" value="Unassembled WGS sequence"/>
</dbReference>
<dbReference type="GeneID" id="62158172"/>
<evidence type="ECO:0000313" key="1">
    <source>
        <dbReference type="EMBL" id="KAF9880425.1"/>
    </source>
</evidence>
<dbReference type="OrthoDB" id="2520703at2759"/>
<evidence type="ECO:0008006" key="3">
    <source>
        <dbReference type="Google" id="ProtNLM"/>
    </source>
</evidence>
<dbReference type="AlphaFoldDB" id="A0A9P6LP50"/>
<reference evidence="1" key="2">
    <citation type="submission" date="2020-11" db="EMBL/GenBank/DDBJ databases">
        <title>Whole genome sequencing of Colletotrichum sp.</title>
        <authorList>
            <person name="Li H."/>
        </authorList>
    </citation>
    <scope>NUCLEOTIDE SEQUENCE</scope>
    <source>
        <strain evidence="1">CkLH20</strain>
    </source>
</reference>
<protein>
    <recommendedName>
        <fullName evidence="3">F-box domain-containing protein</fullName>
    </recommendedName>
</protein>
<sequence>MASTAPTLPSELIVEICSYFYRDKTEIDYAQDWLRTQRQLFAVCLASKAFYELVQPYLYRQVNVSLHNLTGTRYLSLLRTLISRPDLGERVRDLKLDVCIPYVSPGEIDRANMATFLDITRQWSWNKSVRSSVGSNWTNDPQRTQEALVDLLLAHLPKLNIVHLSIGRYSYGSGIPTQHLAGPSYLFAKSMAKRVTSLHVYHSDLTRFSLNPGYTYTPHISNFLEYFSTDLAKIVTRRCDRLLDRDVFCFGSLQDVSLYDVSLDDSSMGLLMDACHGLHRFAYTSWSSATVTPNACLRALEQHSSTLVDIYLRLTYPELKVVTSGGYESFHMFTKLEKLKVFPRDFEGANNKAINNLPKSLKHFTLSYWSVASTKDVVAFVETAAQVFFPQLETFDVHLFQTGGFHAEMLASSIKAAVMGKLGTKLFKFRVHVLHRLLEDPRK</sequence>
<evidence type="ECO:0000313" key="2">
    <source>
        <dbReference type="Proteomes" id="UP000781932"/>
    </source>
</evidence>
<dbReference type="Gene3D" id="3.80.10.10">
    <property type="entry name" value="Ribonuclease Inhibitor"/>
    <property type="match status" value="1"/>
</dbReference>
<dbReference type="EMBL" id="JAATWM020000005">
    <property type="protein sequence ID" value="KAF9880425.1"/>
    <property type="molecule type" value="Genomic_DNA"/>
</dbReference>
<dbReference type="InterPro" id="IPR032675">
    <property type="entry name" value="LRR_dom_sf"/>
</dbReference>
<keyword evidence="2" id="KW-1185">Reference proteome</keyword>
<comment type="caution">
    <text evidence="1">The sequence shown here is derived from an EMBL/GenBank/DDBJ whole genome shotgun (WGS) entry which is preliminary data.</text>
</comment>
<accession>A0A9P6LP50</accession>
<dbReference type="RefSeq" id="XP_038749886.1">
    <property type="nucleotide sequence ID" value="XM_038885098.1"/>
</dbReference>
<gene>
    <name evidence="1" type="ORF">CkaCkLH20_02379</name>
</gene>
<proteinExistence type="predicted"/>
<name>A0A9P6LP50_9PEZI</name>
<reference evidence="1" key="1">
    <citation type="submission" date="2020-03" db="EMBL/GenBank/DDBJ databases">
        <authorList>
            <person name="He L."/>
        </authorList>
    </citation>
    <scope>NUCLEOTIDE SEQUENCE</scope>
    <source>
        <strain evidence="1">CkLH20</strain>
    </source>
</reference>